<evidence type="ECO:0000313" key="2">
    <source>
        <dbReference type="EMBL" id="MFC4525263.1"/>
    </source>
</evidence>
<feature type="transmembrane region" description="Helical" evidence="1">
    <location>
        <begin position="6"/>
        <end position="34"/>
    </location>
</feature>
<gene>
    <name evidence="2" type="ORF">ACFO5W_01325</name>
</gene>
<keyword evidence="1" id="KW-0812">Transmembrane</keyword>
<evidence type="ECO:0008006" key="4">
    <source>
        <dbReference type="Google" id="ProtNLM"/>
    </source>
</evidence>
<keyword evidence="1" id="KW-1133">Transmembrane helix</keyword>
<proteinExistence type="predicted"/>
<keyword evidence="3" id="KW-1185">Reference proteome</keyword>
<dbReference type="EMBL" id="JBHSGA010000003">
    <property type="protein sequence ID" value="MFC4525263.1"/>
    <property type="molecule type" value="Genomic_DNA"/>
</dbReference>
<comment type="caution">
    <text evidence="2">The sequence shown here is derived from an EMBL/GenBank/DDBJ whole genome shotgun (WGS) entry which is preliminary data.</text>
</comment>
<feature type="transmembrane region" description="Helical" evidence="1">
    <location>
        <begin position="55"/>
        <end position="74"/>
    </location>
</feature>
<feature type="transmembrane region" description="Helical" evidence="1">
    <location>
        <begin position="127"/>
        <end position="144"/>
    </location>
</feature>
<organism evidence="2 3">
    <name type="scientific">Dyella halodurans</name>
    <dbReference type="NCBI Taxonomy" id="1920171"/>
    <lineage>
        <taxon>Bacteria</taxon>
        <taxon>Pseudomonadati</taxon>
        <taxon>Pseudomonadota</taxon>
        <taxon>Gammaproteobacteria</taxon>
        <taxon>Lysobacterales</taxon>
        <taxon>Rhodanobacteraceae</taxon>
        <taxon>Dyella</taxon>
    </lineage>
</organism>
<name>A0ABV9BX72_9GAMM</name>
<sequence length="145" mass="16409">MSAWYPWVVLLHLSCAIVFIGAAAFEVLILDALHRQFDRATMERLEQAVMQRARRIMPWVVGLLYLSGAMLFTIRCGGLSCLGSHFGWLLLTKVSLALLVLVVFVMTLRAGSRGRLDPCRFRHTHRVVLALMVGIVFLAKTMFYL</sequence>
<dbReference type="Proteomes" id="UP001595961">
    <property type="component" value="Unassembled WGS sequence"/>
</dbReference>
<dbReference type="PIRSF" id="PIRSF015875">
    <property type="entry name" value="UCP015875"/>
    <property type="match status" value="1"/>
</dbReference>
<keyword evidence="1" id="KW-0472">Membrane</keyword>
<dbReference type="InterPro" id="IPR007418">
    <property type="entry name" value="DUF474"/>
</dbReference>
<accession>A0ABV9BX72</accession>
<reference evidence="3" key="1">
    <citation type="journal article" date="2019" name="Int. J. Syst. Evol. Microbiol.">
        <title>The Global Catalogue of Microorganisms (GCM) 10K type strain sequencing project: providing services to taxonomists for standard genome sequencing and annotation.</title>
        <authorList>
            <consortium name="The Broad Institute Genomics Platform"/>
            <consortium name="The Broad Institute Genome Sequencing Center for Infectious Disease"/>
            <person name="Wu L."/>
            <person name="Ma J."/>
        </authorList>
    </citation>
    <scope>NUCLEOTIDE SEQUENCE [LARGE SCALE GENOMIC DNA]</scope>
    <source>
        <strain evidence="3">CCM 4481</strain>
    </source>
</reference>
<evidence type="ECO:0000256" key="1">
    <source>
        <dbReference type="SAM" id="Phobius"/>
    </source>
</evidence>
<protein>
    <recommendedName>
        <fullName evidence="4">Copper resistance protein D domain-containing protein</fullName>
    </recommendedName>
</protein>
<dbReference type="RefSeq" id="WP_266149823.1">
    <property type="nucleotide sequence ID" value="NZ_CP064028.1"/>
</dbReference>
<evidence type="ECO:0000313" key="3">
    <source>
        <dbReference type="Proteomes" id="UP001595961"/>
    </source>
</evidence>
<feature type="transmembrane region" description="Helical" evidence="1">
    <location>
        <begin position="86"/>
        <end position="106"/>
    </location>
</feature>